<dbReference type="SUPFAM" id="SSF53335">
    <property type="entry name" value="S-adenosyl-L-methionine-dependent methyltransferases"/>
    <property type="match status" value="1"/>
</dbReference>
<dbReference type="Pfam" id="PF08241">
    <property type="entry name" value="Methyltransf_11"/>
    <property type="match status" value="1"/>
</dbReference>
<dbReference type="EMBL" id="FMZW01000003">
    <property type="protein sequence ID" value="SDC49975.1"/>
    <property type="molecule type" value="Genomic_DNA"/>
</dbReference>
<name>A0A1G6M4S8_9BRAD</name>
<keyword evidence="2" id="KW-0808">Transferase</keyword>
<evidence type="ECO:0000313" key="3">
    <source>
        <dbReference type="Proteomes" id="UP000199245"/>
    </source>
</evidence>
<dbReference type="GO" id="GO:0032259">
    <property type="term" value="P:methylation"/>
    <property type="evidence" value="ECO:0007669"/>
    <property type="project" value="UniProtKB-KW"/>
</dbReference>
<dbReference type="InterPro" id="IPR029063">
    <property type="entry name" value="SAM-dependent_MTases_sf"/>
</dbReference>
<evidence type="ECO:0000259" key="1">
    <source>
        <dbReference type="Pfam" id="PF08241"/>
    </source>
</evidence>
<protein>
    <submittedName>
        <fullName evidence="2">Methyltransferase domain-containing protein</fullName>
    </submittedName>
</protein>
<dbReference type="GO" id="GO:0008757">
    <property type="term" value="F:S-adenosylmethionine-dependent methyltransferase activity"/>
    <property type="evidence" value="ECO:0007669"/>
    <property type="project" value="InterPro"/>
</dbReference>
<reference evidence="2 3" key="1">
    <citation type="submission" date="2016-10" db="EMBL/GenBank/DDBJ databases">
        <authorList>
            <person name="de Groot N.N."/>
        </authorList>
    </citation>
    <scope>NUCLEOTIDE SEQUENCE [LARGE SCALE GENOMIC DNA]</scope>
    <source>
        <strain evidence="2 3">R5</strain>
    </source>
</reference>
<dbReference type="InterPro" id="IPR013216">
    <property type="entry name" value="Methyltransf_11"/>
</dbReference>
<dbReference type="AlphaFoldDB" id="A0A1G6M4S8"/>
<evidence type="ECO:0000313" key="2">
    <source>
        <dbReference type="EMBL" id="SDC49975.1"/>
    </source>
</evidence>
<keyword evidence="2" id="KW-0489">Methyltransferase</keyword>
<organism evidence="2 3">
    <name type="scientific">Bradyrhizobium brasilense</name>
    <dbReference type="NCBI Taxonomy" id="1419277"/>
    <lineage>
        <taxon>Bacteria</taxon>
        <taxon>Pseudomonadati</taxon>
        <taxon>Pseudomonadota</taxon>
        <taxon>Alphaproteobacteria</taxon>
        <taxon>Hyphomicrobiales</taxon>
        <taxon>Nitrobacteraceae</taxon>
        <taxon>Bradyrhizobium</taxon>
    </lineage>
</organism>
<dbReference type="Proteomes" id="UP000199245">
    <property type="component" value="Unassembled WGS sequence"/>
</dbReference>
<sequence length="209" mass="22865">MAKKKMLNAGAGSTVTKRIQPLLTSHEWDEIRLDVDGGVSPDVVGSITDLARLFPAASFDAIWCSHVMEHLYAHEVHPTFVQFRQVLKPDGFALIMSPDLEAVAQHMLTRGLGAIAYVSPAGPIRPLDMIYGHSGAIEQGRYHMAHKTGFSTERMGNLLLSAGFPTVSVRSGNFEICALALMPEARDERIRPQLEACGFDFQETVTADS</sequence>
<feature type="domain" description="Methyltransferase type 11" evidence="1">
    <location>
        <begin position="43"/>
        <end position="95"/>
    </location>
</feature>
<gene>
    <name evidence="2" type="ORF">SAMN05216337_1003129</name>
</gene>
<proteinExistence type="predicted"/>
<accession>A0A1G6M4S8</accession>
<dbReference type="Gene3D" id="3.40.50.150">
    <property type="entry name" value="Vaccinia Virus protein VP39"/>
    <property type="match status" value="1"/>
</dbReference>